<organism evidence="3 4">
    <name type="scientific">Alienimonas chondri</name>
    <dbReference type="NCBI Taxonomy" id="2681879"/>
    <lineage>
        <taxon>Bacteria</taxon>
        <taxon>Pseudomonadati</taxon>
        <taxon>Planctomycetota</taxon>
        <taxon>Planctomycetia</taxon>
        <taxon>Planctomycetales</taxon>
        <taxon>Planctomycetaceae</taxon>
        <taxon>Alienimonas</taxon>
    </lineage>
</organism>
<gene>
    <name evidence="3" type="ORF">LzC2_20070</name>
</gene>
<dbReference type="EMBL" id="WTPX01000055">
    <property type="protein sequence ID" value="NNJ25930.1"/>
    <property type="molecule type" value="Genomic_DNA"/>
</dbReference>
<evidence type="ECO:0000313" key="3">
    <source>
        <dbReference type="EMBL" id="NNJ25930.1"/>
    </source>
</evidence>
<comment type="caution">
    <text evidence="3">The sequence shown here is derived from an EMBL/GenBank/DDBJ whole genome shotgun (WGS) entry which is preliminary data.</text>
</comment>
<dbReference type="Proteomes" id="UP000609651">
    <property type="component" value="Unassembled WGS sequence"/>
</dbReference>
<proteinExistence type="predicted"/>
<accession>A0ABX1VCU2</accession>
<reference evidence="3 4" key="1">
    <citation type="journal article" date="2020" name="Syst. Appl. Microbiol.">
        <title>Alienimonas chondri sp. nov., a novel planctomycete isolated from the biofilm of the red alga Chondrus crispus.</title>
        <authorList>
            <person name="Vitorino I."/>
            <person name="Albuquerque L."/>
            <person name="Wiegand S."/>
            <person name="Kallscheuer N."/>
            <person name="da Costa M.S."/>
            <person name="Lobo-da-Cunha A."/>
            <person name="Jogler C."/>
            <person name="Lage O.M."/>
        </authorList>
    </citation>
    <scope>NUCLEOTIDE SEQUENCE [LARGE SCALE GENOMIC DNA]</scope>
    <source>
        <strain evidence="3 4">LzC2</strain>
    </source>
</reference>
<evidence type="ECO:0000313" key="4">
    <source>
        <dbReference type="Proteomes" id="UP000609651"/>
    </source>
</evidence>
<feature type="region of interest" description="Disordered" evidence="1">
    <location>
        <begin position="1"/>
        <end position="20"/>
    </location>
</feature>
<evidence type="ECO:0000259" key="2">
    <source>
        <dbReference type="Pfam" id="PF14062"/>
    </source>
</evidence>
<feature type="domain" description="DUF4253" evidence="2">
    <location>
        <begin position="4"/>
        <end position="142"/>
    </location>
</feature>
<keyword evidence="4" id="KW-1185">Reference proteome</keyword>
<name>A0ABX1VCU2_9PLAN</name>
<protein>
    <recommendedName>
        <fullName evidence="2">DUF4253 domain-containing protein</fullName>
    </recommendedName>
</protein>
<dbReference type="RefSeq" id="WP_171186438.1">
    <property type="nucleotide sequence ID" value="NZ_WTPX01000055.1"/>
</dbReference>
<dbReference type="Pfam" id="PF14062">
    <property type="entry name" value="DUF4253"/>
    <property type="match status" value="1"/>
</dbReference>
<evidence type="ECO:0000256" key="1">
    <source>
        <dbReference type="SAM" id="MobiDB-lite"/>
    </source>
</evidence>
<sequence>MSDDKFQPLRDAGTAGPNYGVTNEQVVDRLAEWDRKFGLDLSDIDRNRVVVQFRSTPADVAPLADELYRLCPDLIDQHYAAFGVMYEDDDPADLPPGVAELIDGLSVDTFEEEHEIDGPTEYGLELLRRALQLGHPLPLWWD</sequence>
<dbReference type="InterPro" id="IPR025349">
    <property type="entry name" value="DUF4253"/>
</dbReference>